<evidence type="ECO:0000313" key="3">
    <source>
        <dbReference type="Proteomes" id="UP000514720"/>
    </source>
</evidence>
<dbReference type="Gene3D" id="1.50.10.140">
    <property type="match status" value="1"/>
</dbReference>
<organism evidence="2 3">
    <name type="scientific">Candidatus Xianfuyuplasma coldseepsis</name>
    <dbReference type="NCBI Taxonomy" id="2782163"/>
    <lineage>
        <taxon>Bacteria</taxon>
        <taxon>Bacillati</taxon>
        <taxon>Mycoplasmatota</taxon>
        <taxon>Mollicutes</taxon>
        <taxon>Candidatus Izemoplasmatales</taxon>
        <taxon>Candidatus Izemoplasmataceae</taxon>
        <taxon>Candidatus Xianfuyuplasma</taxon>
    </lineage>
</organism>
<protein>
    <recommendedName>
        <fullName evidence="1">Glycoamylase-like domain-containing protein</fullName>
    </recommendedName>
</protein>
<dbReference type="EMBL" id="CP048914">
    <property type="protein sequence ID" value="QMS85070.1"/>
    <property type="molecule type" value="Genomic_DNA"/>
</dbReference>
<dbReference type="AlphaFoldDB" id="A0A7L7KQI3"/>
<sequence>MDEKLKQLIEQEMKGSFHFFWDNTNTDPSSKGYGLILGTDKHPDRSSIASVGYGLAAIVIGVERGYITFEEGYHRVLTSLESIFHNIDKSHGFYVHFIRMSTAETMGKDKGRPSEYSTIDTAIFLMGVLAVKEYFKQDVESISDKLLQEADWEYLVKDHDTKPVFRMAFGKERYKTEDGFNKASWDHYAEQLMMYILYAGQKDCDPKLAKKLYDSFHRPTGSYRGKPYVHCFNNALFVHQFSHLFIDFDTYVDESGFSWFNNSIAATLANKQWCNDNPQYNTFKQGYWGLTASHCKRGYCVVGGPPWGNEHVKDHMPKIDGTVAPYASLSSIMFTPKESLEQLQKFALDNKMWGPYGLYDSFNFEEEPWYSNSYIGIDKGPTLLALDNYLHQTVLTLVTNSDYVQRALQRLKFHRKGE</sequence>
<name>A0A7L7KQI3_9MOLU</name>
<evidence type="ECO:0000313" key="2">
    <source>
        <dbReference type="EMBL" id="QMS85070.1"/>
    </source>
</evidence>
<dbReference type="RefSeq" id="WP_258876837.1">
    <property type="nucleotide sequence ID" value="NZ_CP048914.1"/>
</dbReference>
<dbReference type="InterPro" id="IPR019282">
    <property type="entry name" value="Glycoamylase-like_cons_dom"/>
</dbReference>
<proteinExistence type="predicted"/>
<reference evidence="2 3" key="1">
    <citation type="submission" date="2020-02" db="EMBL/GenBank/DDBJ databases">
        <authorList>
            <person name="Zheng R.K."/>
            <person name="Sun C.M."/>
        </authorList>
    </citation>
    <scope>NUCLEOTIDE SEQUENCE [LARGE SCALE GENOMIC DNA]</scope>
    <source>
        <strain evidence="3">zrk13</strain>
    </source>
</reference>
<gene>
    <name evidence="2" type="ORF">G4Z02_04710</name>
</gene>
<dbReference type="KEGG" id="xcl:G4Z02_04710"/>
<feature type="domain" description="Glycoamylase-like" evidence="1">
    <location>
        <begin position="184"/>
        <end position="400"/>
    </location>
</feature>
<keyword evidence="3" id="KW-1185">Reference proteome</keyword>
<evidence type="ECO:0000259" key="1">
    <source>
        <dbReference type="Pfam" id="PF10091"/>
    </source>
</evidence>
<dbReference type="Proteomes" id="UP000514720">
    <property type="component" value="Chromosome"/>
</dbReference>
<accession>A0A7L7KQI3</accession>
<dbReference type="Pfam" id="PF10091">
    <property type="entry name" value="Glycoamylase"/>
    <property type="match status" value="1"/>
</dbReference>